<evidence type="ECO:0000313" key="2">
    <source>
        <dbReference type="EMBL" id="CAI3986697.1"/>
    </source>
</evidence>
<accession>A0A9P1C8Q3</accession>
<dbReference type="InterPro" id="IPR011990">
    <property type="entry name" value="TPR-like_helical_dom_sf"/>
</dbReference>
<dbReference type="Gene3D" id="1.25.40.10">
    <property type="entry name" value="Tetratricopeptide repeat domain"/>
    <property type="match status" value="3"/>
</dbReference>
<dbReference type="Proteomes" id="UP001152797">
    <property type="component" value="Unassembled WGS sequence"/>
</dbReference>
<organism evidence="2">
    <name type="scientific">Cladocopium goreaui</name>
    <dbReference type="NCBI Taxonomy" id="2562237"/>
    <lineage>
        <taxon>Eukaryota</taxon>
        <taxon>Sar</taxon>
        <taxon>Alveolata</taxon>
        <taxon>Dinophyceae</taxon>
        <taxon>Suessiales</taxon>
        <taxon>Symbiodiniaceae</taxon>
        <taxon>Cladocopium</taxon>
    </lineage>
</organism>
<dbReference type="Pfam" id="PF13374">
    <property type="entry name" value="TPR_10"/>
    <property type="match status" value="5"/>
</dbReference>
<gene>
    <name evidence="2" type="ORF">C1SCF055_LOCUS14030</name>
</gene>
<sequence>MEDSRCEVESILQGLLVQRNGLPRECWAHFLQIIGGTEQEARALLQGQEPQISVKQFLDLLFEPTHAMSAVVPKGQKRDNTARTNDLKEYFETHYRAGGEFCHSDYFVFGDAEDWTWMHRPTEIQVWRDAIDLSSGQDGQVFFHYTSEPGFRNITHPNKEAAEIWASVRTEGPNANTWWDKGIYIVCFPPDHWQSRELLNNHFRNMMQKDEDSEDPQKVPAYTRGAFCVPILIDPVNAFDVSIKALPDMEAAGKESVGNRLLKEPGKLPCCSAVLQVSGEDSVQDARGQLLETLRRRACFAPADLDAKSRLAWVLRARGFSQEALPLAQEILALCESRHGPETAEALTCQSMLAKILFDLGNFCEAEKLHRRVLDARTKALGPEHKETVSSMGELAVTLFGMNNPSSDAEAAELYRQVLSFQERWLGTSHPATLHTITNLATALADMGNLGEATDLHRTALEAREKTLGPEHPQTLQSVSHLAAALHVKGGLREAVELQRRALEARERHLGPQHPRTRKSLQRLESILCDMINKRGETPGEFVESCRKLLAARVKILGLQHPDTAAAMAVLALTLTGTGRSTEAAELNRQVVEVKESSLGVDDPATLSAINNLASTLADMGNLPEAIDLYRKVLEVRKKRLGPEHPQTLQSVRALAVALHERRYV</sequence>
<evidence type="ECO:0000313" key="4">
    <source>
        <dbReference type="Proteomes" id="UP001152797"/>
    </source>
</evidence>
<dbReference type="SUPFAM" id="SSF48452">
    <property type="entry name" value="TPR-like"/>
    <property type="match status" value="2"/>
</dbReference>
<comment type="caution">
    <text evidence="2">The sequence shown here is derived from an EMBL/GenBank/DDBJ whole genome shotgun (WGS) entry which is preliminary data.</text>
</comment>
<proteinExistence type="predicted"/>
<dbReference type="SMART" id="SM00028">
    <property type="entry name" value="TPR"/>
    <property type="match status" value="5"/>
</dbReference>
<evidence type="ECO:0000313" key="3">
    <source>
        <dbReference type="EMBL" id="CAL4774009.1"/>
    </source>
</evidence>
<dbReference type="OrthoDB" id="311289at2759"/>
<dbReference type="PANTHER" id="PTHR46082">
    <property type="entry name" value="ATP/GTP-BINDING PROTEIN-RELATED"/>
    <property type="match status" value="1"/>
</dbReference>
<keyword evidence="4" id="KW-1185">Reference proteome</keyword>
<dbReference type="InterPro" id="IPR053137">
    <property type="entry name" value="NLR-like"/>
</dbReference>
<name>A0A9P1C8Q3_9DINO</name>
<dbReference type="InterPro" id="IPR019734">
    <property type="entry name" value="TPR_rpt"/>
</dbReference>
<evidence type="ECO:0000256" key="1">
    <source>
        <dbReference type="PROSITE-ProRule" id="PRU00339"/>
    </source>
</evidence>
<feature type="repeat" description="TPR" evidence="1">
    <location>
        <begin position="607"/>
        <end position="640"/>
    </location>
</feature>
<protein>
    <submittedName>
        <fullName evidence="3">NB-ARC domain-containing protein</fullName>
    </submittedName>
</protein>
<reference evidence="2" key="1">
    <citation type="submission" date="2022-10" db="EMBL/GenBank/DDBJ databases">
        <authorList>
            <person name="Chen Y."/>
            <person name="Dougan E. K."/>
            <person name="Chan C."/>
            <person name="Rhodes N."/>
            <person name="Thang M."/>
        </authorList>
    </citation>
    <scope>NUCLEOTIDE SEQUENCE</scope>
</reference>
<dbReference type="AlphaFoldDB" id="A0A9P1C8Q3"/>
<dbReference type="Pfam" id="PF13424">
    <property type="entry name" value="TPR_12"/>
    <property type="match status" value="1"/>
</dbReference>
<dbReference type="PROSITE" id="PS50005">
    <property type="entry name" value="TPR"/>
    <property type="match status" value="1"/>
</dbReference>
<dbReference type="PANTHER" id="PTHR46082:SF6">
    <property type="entry name" value="AAA+ ATPASE DOMAIN-CONTAINING PROTEIN-RELATED"/>
    <property type="match status" value="1"/>
</dbReference>
<dbReference type="EMBL" id="CAMXCT030001105">
    <property type="protein sequence ID" value="CAL4774009.1"/>
    <property type="molecule type" value="Genomic_DNA"/>
</dbReference>
<dbReference type="EMBL" id="CAMXCT020001105">
    <property type="protein sequence ID" value="CAL1140072.1"/>
    <property type="molecule type" value="Genomic_DNA"/>
</dbReference>
<reference evidence="3 4" key="2">
    <citation type="submission" date="2024-05" db="EMBL/GenBank/DDBJ databases">
        <authorList>
            <person name="Chen Y."/>
            <person name="Shah S."/>
            <person name="Dougan E. K."/>
            <person name="Thang M."/>
            <person name="Chan C."/>
        </authorList>
    </citation>
    <scope>NUCLEOTIDE SEQUENCE [LARGE SCALE GENOMIC DNA]</scope>
</reference>
<dbReference type="EMBL" id="CAMXCT010001105">
    <property type="protein sequence ID" value="CAI3986697.1"/>
    <property type="molecule type" value="Genomic_DNA"/>
</dbReference>
<keyword evidence="1" id="KW-0802">TPR repeat</keyword>